<evidence type="ECO:0000256" key="18">
    <source>
        <dbReference type="ARBA" id="ARBA00041557"/>
    </source>
</evidence>
<evidence type="ECO:0000256" key="1">
    <source>
        <dbReference type="ARBA" id="ARBA00004196"/>
    </source>
</evidence>
<reference evidence="21" key="1">
    <citation type="submission" date="2017-05" db="UniProtKB">
        <authorList>
            <consortium name="EnsemblMetazoa"/>
        </authorList>
    </citation>
    <scope>IDENTIFICATION</scope>
</reference>
<keyword evidence="6" id="KW-0964">Secreted</keyword>
<dbReference type="Gene3D" id="2.130.10.10">
    <property type="entry name" value="YVTN repeat-like/Quinoprotein amine dehydrogenase"/>
    <property type="match status" value="2"/>
</dbReference>
<dbReference type="NCBIfam" id="TIGR01376">
    <property type="entry name" value="POMP_repeat"/>
    <property type="match status" value="1"/>
</dbReference>
<dbReference type="GO" id="GO:0003341">
    <property type="term" value="P:cilium movement"/>
    <property type="evidence" value="ECO:0007669"/>
    <property type="project" value="TreeGrafter"/>
</dbReference>
<evidence type="ECO:0000256" key="10">
    <source>
        <dbReference type="ARBA" id="ARBA00022846"/>
    </source>
</evidence>
<keyword evidence="5" id="KW-0963">Cytoplasm</keyword>
<keyword evidence="7 19" id="KW-0853">WD repeat</keyword>
<evidence type="ECO:0000256" key="17">
    <source>
        <dbReference type="ARBA" id="ARBA00040002"/>
    </source>
</evidence>
<comment type="subcellular location">
    <subcellularLocation>
        <location evidence="1">Cell envelope</location>
    </subcellularLocation>
    <subcellularLocation>
        <location evidence="2">Cell outer membrane</location>
    </subcellularLocation>
    <subcellularLocation>
        <location evidence="3">Cytoplasm</location>
        <location evidence="3">Cytoskeleton</location>
        <location evidence="3">Flagellum axoneme</location>
    </subcellularLocation>
    <subcellularLocation>
        <location evidence="16">Dynein axonemal particle</location>
    </subcellularLocation>
    <subcellularLocation>
        <location evidence="4">Secreted</location>
    </subcellularLocation>
</comment>
<keyword evidence="11" id="KW-0969">Cilium</keyword>
<dbReference type="EnsemblMetazoa" id="Aqu2.1.34254_001">
    <property type="protein sequence ID" value="Aqu2.1.34254_001"/>
    <property type="gene ID" value="Aqu2.1.34254"/>
</dbReference>
<evidence type="ECO:0000256" key="3">
    <source>
        <dbReference type="ARBA" id="ARBA00004611"/>
    </source>
</evidence>
<evidence type="ECO:0000256" key="13">
    <source>
        <dbReference type="ARBA" id="ARBA00023212"/>
    </source>
</evidence>
<dbReference type="InParanoid" id="A0A1X7V382"/>
<protein>
    <recommendedName>
        <fullName evidence="17">Dynein axonemal intermediate chain 4</fullName>
    </recommendedName>
    <alternativeName>
        <fullName evidence="18">WD repeat-containing protein 78</fullName>
    </alternativeName>
</protein>
<dbReference type="GO" id="GO:0005858">
    <property type="term" value="C:axonemal dynein complex"/>
    <property type="evidence" value="ECO:0007669"/>
    <property type="project" value="TreeGrafter"/>
</dbReference>
<evidence type="ECO:0000256" key="2">
    <source>
        <dbReference type="ARBA" id="ARBA00004442"/>
    </source>
</evidence>
<evidence type="ECO:0000313" key="21">
    <source>
        <dbReference type="EnsemblMetazoa" id="Aqu2.1.34254_001"/>
    </source>
</evidence>
<evidence type="ECO:0000256" key="19">
    <source>
        <dbReference type="PROSITE-ProRule" id="PRU00221"/>
    </source>
</evidence>
<dbReference type="InterPro" id="IPR036322">
    <property type="entry name" value="WD40_repeat_dom_sf"/>
</dbReference>
<keyword evidence="15" id="KW-0966">Cell projection</keyword>
<dbReference type="STRING" id="400682.A0A1X7V382"/>
<dbReference type="Pfam" id="PF00400">
    <property type="entry name" value="WD40"/>
    <property type="match status" value="1"/>
</dbReference>
<dbReference type="InterPro" id="IPR050687">
    <property type="entry name" value="Dynein_IC"/>
</dbReference>
<dbReference type="PROSITE" id="PS50082">
    <property type="entry name" value="WD_REPEATS_2"/>
    <property type="match status" value="1"/>
</dbReference>
<dbReference type="AlphaFoldDB" id="A0A1X7V382"/>
<keyword evidence="8" id="KW-0732">Signal</keyword>
<proteinExistence type="predicted"/>
<dbReference type="eggNOG" id="KOG1587">
    <property type="taxonomic scope" value="Eukaryota"/>
</dbReference>
<feature type="repeat" description="WD" evidence="19">
    <location>
        <begin position="202"/>
        <end position="244"/>
    </location>
</feature>
<evidence type="ECO:0000256" key="8">
    <source>
        <dbReference type="ARBA" id="ARBA00022729"/>
    </source>
</evidence>
<dbReference type="SMART" id="SM00320">
    <property type="entry name" value="WD40"/>
    <property type="match status" value="5"/>
</dbReference>
<evidence type="ECO:0000256" key="20">
    <source>
        <dbReference type="SAM" id="MobiDB-lite"/>
    </source>
</evidence>
<keyword evidence="12" id="KW-0472">Membrane</keyword>
<dbReference type="PANTHER" id="PTHR12442:SF12">
    <property type="entry name" value="DYNEIN AXONEMAL INTERMEDIATE CHAIN 4"/>
    <property type="match status" value="1"/>
</dbReference>
<feature type="compositionally biased region" description="Polar residues" evidence="20">
    <location>
        <begin position="245"/>
        <end position="260"/>
    </location>
</feature>
<dbReference type="SUPFAM" id="SSF51126">
    <property type="entry name" value="Pectin lyase-like"/>
    <property type="match status" value="1"/>
</dbReference>
<keyword evidence="13" id="KW-0206">Cytoskeleton</keyword>
<accession>A0A1X7V382</accession>
<dbReference type="PANTHER" id="PTHR12442">
    <property type="entry name" value="DYNEIN INTERMEDIATE CHAIN"/>
    <property type="match status" value="1"/>
</dbReference>
<dbReference type="InterPro" id="IPR001680">
    <property type="entry name" value="WD40_rpt"/>
</dbReference>
<feature type="region of interest" description="Disordered" evidence="20">
    <location>
        <begin position="245"/>
        <end position="272"/>
    </location>
</feature>
<evidence type="ECO:0000256" key="11">
    <source>
        <dbReference type="ARBA" id="ARBA00023069"/>
    </source>
</evidence>
<keyword evidence="10" id="KW-0282">Flagellum</keyword>
<dbReference type="GO" id="GO:0045503">
    <property type="term" value="F:dynein light chain binding"/>
    <property type="evidence" value="ECO:0007669"/>
    <property type="project" value="TreeGrafter"/>
</dbReference>
<evidence type="ECO:0000256" key="4">
    <source>
        <dbReference type="ARBA" id="ARBA00004613"/>
    </source>
</evidence>
<dbReference type="GO" id="GO:0045504">
    <property type="term" value="F:dynein heavy chain binding"/>
    <property type="evidence" value="ECO:0007669"/>
    <property type="project" value="TreeGrafter"/>
</dbReference>
<evidence type="ECO:0000256" key="7">
    <source>
        <dbReference type="ARBA" id="ARBA00022574"/>
    </source>
</evidence>
<dbReference type="GO" id="GO:0005576">
    <property type="term" value="C:extracellular region"/>
    <property type="evidence" value="ECO:0007669"/>
    <property type="project" value="UniProtKB-SubCell"/>
</dbReference>
<evidence type="ECO:0000256" key="5">
    <source>
        <dbReference type="ARBA" id="ARBA00022490"/>
    </source>
</evidence>
<evidence type="ECO:0000256" key="14">
    <source>
        <dbReference type="ARBA" id="ARBA00023237"/>
    </source>
</evidence>
<dbReference type="InterPro" id="IPR003368">
    <property type="entry name" value="POMP_repeat"/>
</dbReference>
<keyword evidence="14" id="KW-0998">Cell outer membrane</keyword>
<name>A0A1X7V382_AMPQE</name>
<organism evidence="21">
    <name type="scientific">Amphimedon queenslandica</name>
    <name type="common">Sponge</name>
    <dbReference type="NCBI Taxonomy" id="400682"/>
    <lineage>
        <taxon>Eukaryota</taxon>
        <taxon>Metazoa</taxon>
        <taxon>Porifera</taxon>
        <taxon>Demospongiae</taxon>
        <taxon>Heteroscleromorpha</taxon>
        <taxon>Haplosclerida</taxon>
        <taxon>Niphatidae</taxon>
        <taxon>Amphimedon</taxon>
    </lineage>
</organism>
<sequence length="933" mass="103764">YPERVFYAPSGVTSLSFSHHNPNLLAVALYNGNLLVYNCRSTSHEPVVSSRDALFKHSGPIWQIDWVVKEHSMGDDTSEILVSIGIDGRVLQWTIRKGFESFQLMRLKRRLQTKQNEKKSISSKAKQQQKMNAKGGKRKGQEKGGGGNVGGAIGQEAYISQHAPGMGFAFSFADTNVYLVCTEEGFIHKCSCSYNEQFLETYSGHNGPVYRVMWHSLFNDLFLSCSSDWNICLWHQDKSKPLHTFQATQKQESVKAGSQSGRRKTGTDDRLVDHSSQEAVWSIDWSPHDPTVFGCVRGSRIEIWNMKHNVLDPLIVHKPLSGTRQTFIKFSHNSDVILVGDYKGEVSVFITKNTPSCPANKYHSAVLVFLHINTLLIDEVIITNYYGFAILAINPRNALINNCSITASYGGKGNAYQKEFGSGLFLLFADHDVASSSNFSSQQINITSEYELEEFLCNEIHSLDDDIVLVLSDNITHFISNNVSFCVINETYSLTLASESSKQVLIQCNDSSTPPNSGFAFTNIHSLTLTRLVFTGCGEQLKRLAAMESINSSTSPMYFSQYHSAVLVLLHINTLLIDEVNITNYYGFAILAINPRNASINNCSITLSHGNVYQKEFGSGLFLLFTDVESSKNFDYIFLTGNSSYTKNYGSVFGISNTKVILGGQLHFENNIGSSGSAFMLTGSSRFILKDGLNATFINNVAFTSGGAIYAYNDITSECMFTPLANGSNVTMLFINNSAIYSGNAIFSNNLYNCSTRKNFYPVVAKRYYHALSRGTIFNKTDDKQLSTIAFKQILCYNDSSDFMISKILDVFNQSTNTDVSLSFFEYDLTNLKAEISSTKEMCCMTKNTISIGVNPTLDPDNPTSASEAYTVSAPHLSKLWSFKCPLTKSRPVTCMAWNTVNKDIFAVGYGRFNMSDEENCGLVCCWSLKNPE</sequence>
<evidence type="ECO:0000256" key="6">
    <source>
        <dbReference type="ARBA" id="ARBA00022525"/>
    </source>
</evidence>
<dbReference type="InterPro" id="IPR015943">
    <property type="entry name" value="WD40/YVTN_repeat-like_dom_sf"/>
</dbReference>
<evidence type="ECO:0000256" key="16">
    <source>
        <dbReference type="ARBA" id="ARBA00024190"/>
    </source>
</evidence>
<keyword evidence="9" id="KW-0677">Repeat</keyword>
<dbReference type="InterPro" id="IPR011050">
    <property type="entry name" value="Pectin_lyase_fold/virulence"/>
</dbReference>
<dbReference type="OrthoDB" id="10259804at2759"/>
<evidence type="ECO:0000256" key="9">
    <source>
        <dbReference type="ARBA" id="ARBA00022737"/>
    </source>
</evidence>
<dbReference type="SUPFAM" id="SSF50978">
    <property type="entry name" value="WD40 repeat-like"/>
    <property type="match status" value="1"/>
</dbReference>
<feature type="region of interest" description="Disordered" evidence="20">
    <location>
        <begin position="113"/>
        <end position="147"/>
    </location>
</feature>
<dbReference type="GO" id="GO:0120293">
    <property type="term" value="C:dynein axonemal particle"/>
    <property type="evidence" value="ECO:0007669"/>
    <property type="project" value="UniProtKB-SubCell"/>
</dbReference>
<evidence type="ECO:0000256" key="12">
    <source>
        <dbReference type="ARBA" id="ARBA00023136"/>
    </source>
</evidence>
<evidence type="ECO:0000256" key="15">
    <source>
        <dbReference type="ARBA" id="ARBA00023273"/>
    </source>
</evidence>